<evidence type="ECO:0008006" key="5">
    <source>
        <dbReference type="Google" id="ProtNLM"/>
    </source>
</evidence>
<reference evidence="3" key="1">
    <citation type="submission" date="2021-02" db="EMBL/GenBank/DDBJ databases">
        <authorList>
            <person name="Nowell W R."/>
        </authorList>
    </citation>
    <scope>NUCLEOTIDE SEQUENCE</scope>
</reference>
<dbReference type="GO" id="GO:0071203">
    <property type="term" value="C:WASH complex"/>
    <property type="evidence" value="ECO:0007669"/>
    <property type="project" value="InterPro"/>
</dbReference>
<comment type="caution">
    <text evidence="3">The sequence shown here is derived from an EMBL/GenBank/DDBJ whole genome shotgun (WGS) entry which is preliminary data.</text>
</comment>
<sequence length="932" mass="108822">MVPSPTGDDWGRDKFQDGGAKDLVLSAQLKRYKRFLITHKQSLRRIEDALSSNITQTWEFDLNPVELKYLPYEQVQVLELIRTENKICNKIITALAALCCECKFLVHECEQKYIPAIIFFGEGEQDAKEQQQSYMAQFVSLLQDLSCYVNRCNEIVLNILQQLSSLYTPPNVQNGRCVRLMDASDLHLPIVYDHLGDLLRCLITLDECFRSNIQIAEKWPAFKRIITSIKNNSDKVQIDLSRLPSFEKILLALEGQLLDGRIFQNCIEQIFDTNLTVTKNPLLQEEFSAMIRQLQANVEPKLGEFNELDGRMKYIGICALFCLHYQLYRVDDKRLLKAIWDVYKKVPIVHLCGNVSWIATKFLLEKVPQFARLLDKKALQAVEQQRFQYLQNKESSLTNPKDLQKSYLDVLAWLIRMESTVTTDDTNENALINDILKKTSLLNYGLFHAYSLSYTIKTLISLHSTLQLAMKSECMLVIYRYTELLKVIESTYHRHAMAIAPYFNSLMQYHSQRLLKIITIAKKRITSVTDKRFTDKQVDVLAALVLAESCLNGPCTKERLLIFRLAFSFGSRLKTCRDEEMVAIEEALRKLETLAAFSEKLHVACDTTFIYWEQNSFRLYLQDLFLTVRDPHRLHFIFAALRDCVPSLRAIRHDKPEKLINTYKAEIMKMFDQFFLQELFKTIEDDLRCLCHAHLEVGDRSVFRANFKDVTPFLDVKPIRCFDEFISIKGAVESYLDKTFYDYTTASSTDWNTYSEMRNSASQKYGLDLHEPHLPSKTLEQGCDVLDILRNLNAFVSQHYYNINTQMFIERSSNNKFLRTTNIRHVANSIRTHGIGIMNTAVNFTYQYLRQKFYMFSQFLFDEHIKSRLMKDIKFFKENKDRLNQRYPFERAKKFFISIRKLGVTPDTNETYLDQFRQLIGQIGNAMGYVRM</sequence>
<dbReference type="Pfam" id="PF14744">
    <property type="entry name" value="WASH-7_mid"/>
    <property type="match status" value="1"/>
</dbReference>
<accession>A0A814V7P3</accession>
<dbReference type="Pfam" id="PF14745">
    <property type="entry name" value="WASH-4_N"/>
    <property type="match status" value="1"/>
</dbReference>
<dbReference type="InterPro" id="IPR028191">
    <property type="entry name" value="WASH-4_N"/>
</dbReference>
<dbReference type="AlphaFoldDB" id="A0A814V7P3"/>
<proteinExistence type="predicted"/>
<protein>
    <recommendedName>
        <fullName evidence="5">WASH complex subunit 7</fullName>
    </recommendedName>
</protein>
<dbReference type="EMBL" id="CAJNOE010000374">
    <property type="protein sequence ID" value="CAF1181731.1"/>
    <property type="molecule type" value="Genomic_DNA"/>
</dbReference>
<dbReference type="GO" id="GO:0007032">
    <property type="term" value="P:endosome organization"/>
    <property type="evidence" value="ECO:0007669"/>
    <property type="project" value="TreeGrafter"/>
</dbReference>
<dbReference type="GO" id="GO:0005768">
    <property type="term" value="C:endosome"/>
    <property type="evidence" value="ECO:0007669"/>
    <property type="project" value="TreeGrafter"/>
</dbReference>
<dbReference type="PANTHER" id="PTHR31409">
    <property type="entry name" value="WASH COMPLEX SUBUNIT 4"/>
    <property type="match status" value="1"/>
</dbReference>
<feature type="domain" description="WASH complex subunit 7 central" evidence="1">
    <location>
        <begin position="609"/>
        <end position="932"/>
    </location>
</feature>
<dbReference type="Proteomes" id="UP000663860">
    <property type="component" value="Unassembled WGS sequence"/>
</dbReference>
<evidence type="ECO:0000313" key="4">
    <source>
        <dbReference type="Proteomes" id="UP000663860"/>
    </source>
</evidence>
<evidence type="ECO:0000313" key="3">
    <source>
        <dbReference type="EMBL" id="CAF1181731.1"/>
    </source>
</evidence>
<gene>
    <name evidence="3" type="ORF">IZO911_LOCUS27507</name>
</gene>
<evidence type="ECO:0000259" key="1">
    <source>
        <dbReference type="Pfam" id="PF14744"/>
    </source>
</evidence>
<organism evidence="3 4">
    <name type="scientific">Adineta steineri</name>
    <dbReference type="NCBI Taxonomy" id="433720"/>
    <lineage>
        <taxon>Eukaryota</taxon>
        <taxon>Metazoa</taxon>
        <taxon>Spiralia</taxon>
        <taxon>Gnathifera</taxon>
        <taxon>Rotifera</taxon>
        <taxon>Eurotatoria</taxon>
        <taxon>Bdelloidea</taxon>
        <taxon>Adinetida</taxon>
        <taxon>Adinetidae</taxon>
        <taxon>Adineta</taxon>
    </lineage>
</organism>
<dbReference type="InterPro" id="IPR027307">
    <property type="entry name" value="WASH7"/>
</dbReference>
<dbReference type="PANTHER" id="PTHR31409:SF0">
    <property type="entry name" value="WASH COMPLEX SUBUNIT 4"/>
    <property type="match status" value="1"/>
</dbReference>
<evidence type="ECO:0000259" key="2">
    <source>
        <dbReference type="Pfam" id="PF14745"/>
    </source>
</evidence>
<dbReference type="InterPro" id="IPR028282">
    <property type="entry name" value="WASH-7_central"/>
</dbReference>
<name>A0A814V7P3_9BILA</name>
<feature type="non-terminal residue" evidence="3">
    <location>
        <position position="932"/>
    </location>
</feature>
<feature type="domain" description="WASH complex subunit 4 N-terminal" evidence="2">
    <location>
        <begin position="35"/>
        <end position="607"/>
    </location>
</feature>
<dbReference type="GO" id="GO:0016197">
    <property type="term" value="P:endosomal transport"/>
    <property type="evidence" value="ECO:0007669"/>
    <property type="project" value="TreeGrafter"/>
</dbReference>